<proteinExistence type="inferred from homology"/>
<dbReference type="RefSeq" id="WP_013298872.1">
    <property type="nucleotide sequence ID" value="NZ_CP016893.1"/>
</dbReference>
<dbReference type="PANTHER" id="PTHR23514:SF3">
    <property type="entry name" value="BYPASS OF STOP CODON PROTEIN 6"/>
    <property type="match status" value="1"/>
</dbReference>
<dbReference type="InterPro" id="IPR011701">
    <property type="entry name" value="MFS"/>
</dbReference>
<dbReference type="InterPro" id="IPR036259">
    <property type="entry name" value="MFS_trans_sf"/>
</dbReference>
<dbReference type="AlphaFoldDB" id="A0A223HXY4"/>
<evidence type="ECO:0000256" key="6">
    <source>
        <dbReference type="ARBA" id="ARBA00023136"/>
    </source>
</evidence>
<evidence type="ECO:0000256" key="2">
    <source>
        <dbReference type="ARBA" id="ARBA00008335"/>
    </source>
</evidence>
<dbReference type="PROSITE" id="PS50850">
    <property type="entry name" value="MFS"/>
    <property type="match status" value="1"/>
</dbReference>
<dbReference type="PANTHER" id="PTHR23514">
    <property type="entry name" value="BYPASS OF STOP CODON PROTEIN 6"/>
    <property type="match status" value="1"/>
</dbReference>
<dbReference type="OMA" id="AHGSYGV"/>
<dbReference type="GeneID" id="93865258"/>
<evidence type="ECO:0000313" key="8">
    <source>
        <dbReference type="Proteomes" id="UP000214975"/>
    </source>
</evidence>
<dbReference type="Gene3D" id="1.20.1250.20">
    <property type="entry name" value="MFS general substrate transporter like domains"/>
    <property type="match status" value="2"/>
</dbReference>
<keyword evidence="5" id="KW-1133">Transmembrane helix</keyword>
<dbReference type="InterPro" id="IPR051788">
    <property type="entry name" value="MFS_Transporter"/>
</dbReference>
<comment type="similarity">
    <text evidence="2">Belongs to the major facilitator superfamily.</text>
</comment>
<dbReference type="InterPro" id="IPR020846">
    <property type="entry name" value="MFS_dom"/>
</dbReference>
<name>A0A223HXY4_THETR</name>
<dbReference type="EMBL" id="CP016893">
    <property type="protein sequence ID" value="AST57144.1"/>
    <property type="molecule type" value="Genomic_DNA"/>
</dbReference>
<comment type="subcellular location">
    <subcellularLocation>
        <location evidence="1">Cell membrane</location>
        <topology evidence="1">Multi-pass membrane protein</topology>
    </subcellularLocation>
</comment>
<keyword evidence="6" id="KW-0472">Membrane</keyword>
<sequence>MQIFIVVLNYLLMLLIGLIDNIKGPVIAPIKSFYHIDYTYIGLLLFIGSLGFITASFIGGIIVNRYGSKAALSGGLIFIILGILGYFVSPFFFVFAVFFFIMNFGLGMLEIGINATAAVTFVVNQAIMMNLLHFFYGAGATISPNAVGRLIEMRYPWQNIYLLGGMITAAMLVVVLLTRFPGAARYLNRDKVRFIDVLKDKYVILFSIMLGFYISSEVGIGNWAVTYLKGAYGMNSVKSSMYLSLFFAAFTIGRLLGGFAVERIGYVKSIFIFASLASIFVAGSMINQNLSILLSIAGLFYSIIYPTTMALAMKNFKENTGVAISVIVTVSSSINMLANFIIGKLSDIFGVFIGFSFIVVFMVLVIVMLKVLSSSLKSYSQ</sequence>
<evidence type="ECO:0000256" key="3">
    <source>
        <dbReference type="ARBA" id="ARBA00022448"/>
    </source>
</evidence>
<keyword evidence="3" id="KW-0813">Transport</keyword>
<organism evidence="7 8">
    <name type="scientific">Thermoanaerobacterium thermosaccharolyticum</name>
    <name type="common">Clostridium thermosaccharolyticum</name>
    <dbReference type="NCBI Taxonomy" id="1517"/>
    <lineage>
        <taxon>Bacteria</taxon>
        <taxon>Bacillati</taxon>
        <taxon>Bacillota</taxon>
        <taxon>Clostridia</taxon>
        <taxon>Thermoanaerobacterales</taxon>
        <taxon>Thermoanaerobacteraceae</taxon>
        <taxon>Thermoanaerobacterium</taxon>
    </lineage>
</organism>
<protein>
    <submittedName>
        <fullName evidence="7">Major facilitator superfamily MFS_1</fullName>
    </submittedName>
</protein>
<evidence type="ECO:0000313" key="7">
    <source>
        <dbReference type="EMBL" id="AST57144.1"/>
    </source>
</evidence>
<gene>
    <name evidence="7" type="ORF">Thert_01034</name>
</gene>
<evidence type="ECO:0000256" key="4">
    <source>
        <dbReference type="ARBA" id="ARBA00022692"/>
    </source>
</evidence>
<dbReference type="GO" id="GO:0005886">
    <property type="term" value="C:plasma membrane"/>
    <property type="evidence" value="ECO:0007669"/>
    <property type="project" value="UniProtKB-SubCell"/>
</dbReference>
<dbReference type="SUPFAM" id="SSF103473">
    <property type="entry name" value="MFS general substrate transporter"/>
    <property type="match status" value="1"/>
</dbReference>
<dbReference type="GO" id="GO:0022857">
    <property type="term" value="F:transmembrane transporter activity"/>
    <property type="evidence" value="ECO:0007669"/>
    <property type="project" value="InterPro"/>
</dbReference>
<reference evidence="7 8" key="1">
    <citation type="submission" date="2016-08" db="EMBL/GenBank/DDBJ databases">
        <title>A novel genetic cassette of butanologenic Thermoanaerobacterium thermosaccharolyticum that directly convert cellulose to butanol.</title>
        <authorList>
            <person name="Li T."/>
            <person name="He J."/>
        </authorList>
    </citation>
    <scope>NUCLEOTIDE SEQUENCE [LARGE SCALE GENOMIC DNA]</scope>
    <source>
        <strain evidence="7 8">TG57</strain>
    </source>
</reference>
<accession>A0A223HXY4</accession>
<evidence type="ECO:0000256" key="5">
    <source>
        <dbReference type="ARBA" id="ARBA00022989"/>
    </source>
</evidence>
<dbReference type="Proteomes" id="UP000214975">
    <property type="component" value="Chromosome"/>
</dbReference>
<dbReference type="Pfam" id="PF07690">
    <property type="entry name" value="MFS_1"/>
    <property type="match status" value="1"/>
</dbReference>
<keyword evidence="4" id="KW-0812">Transmembrane</keyword>
<evidence type="ECO:0000256" key="1">
    <source>
        <dbReference type="ARBA" id="ARBA00004651"/>
    </source>
</evidence>